<evidence type="ECO:0000256" key="3">
    <source>
        <dbReference type="ARBA" id="ARBA00022741"/>
    </source>
</evidence>
<sequence length="332" mass="37521">MKKTYGLNTLEKRFLEQITVHRLVEQGDRVLVAVSGGADSIALLTLFIAVQPALGCTLAVVHCNFGLRGAESDADEAFVRERARLMGLPCFVRQFDTLTSAGACRRSVEEEARVLRYGYFQELIEREGYTKVATGHHVGDNAETMLFNLFRGVTLPSLRGIRSRRGCIIRPLLFMHRAEIELYLVQQGIGYRTDATNADDRYDRNFIRNRVIPLIEERFHGRFLSSMQRLSEQSGELEAFLELYFDRLLAGTPELSTGQGWLGVEALRQLTAFEQKEVFKRALSELGLSIDSAVLSRLTGLLGLQPGRRVELSRGIEVLWKDSRLCFLCRLS</sequence>
<evidence type="ECO:0000256" key="1">
    <source>
        <dbReference type="ARBA" id="ARBA00022598"/>
    </source>
</evidence>
<dbReference type="PANTHER" id="PTHR43033">
    <property type="entry name" value="TRNA(ILE)-LYSIDINE SYNTHASE-RELATED"/>
    <property type="match status" value="1"/>
</dbReference>
<evidence type="ECO:0000256" key="5">
    <source>
        <dbReference type="ARBA" id="ARBA00048539"/>
    </source>
</evidence>
<dbReference type="RefSeq" id="WP_303681907.1">
    <property type="nucleotide sequence ID" value="NZ_LVWG01000032.1"/>
</dbReference>
<protein>
    <recommendedName>
        <fullName evidence="6">tRNA(Ile)-lysidine synthase</fullName>
        <ecNumber evidence="6">6.3.4.19</ecNumber>
    </recommendedName>
    <alternativeName>
        <fullName evidence="6">tRNA(Ile)-2-lysyl-cytidine synthase</fullName>
    </alternativeName>
    <alternativeName>
        <fullName evidence="6">tRNA(Ile)-lysidine synthetase</fullName>
    </alternativeName>
</protein>
<dbReference type="Proteomes" id="UP000076481">
    <property type="component" value="Unassembled WGS sequence"/>
</dbReference>
<dbReference type="Pfam" id="PF01171">
    <property type="entry name" value="ATP_bind_3"/>
    <property type="match status" value="1"/>
</dbReference>
<comment type="domain">
    <text evidence="6">The N-terminal region contains the highly conserved SGGXDS motif, predicted to be a P-loop motif involved in ATP binding.</text>
</comment>
<dbReference type="GO" id="GO:0005737">
    <property type="term" value="C:cytoplasm"/>
    <property type="evidence" value="ECO:0007669"/>
    <property type="project" value="UniProtKB-SubCell"/>
</dbReference>
<accession>A0A165LIF1</accession>
<reference evidence="8 9" key="1">
    <citation type="submission" date="2016-03" db="EMBL/GenBank/DDBJ databases">
        <title>Speciation and ecological success in dimly lit waters: horizontal gene transfer in a green sulfur bacteria bloom unveiled by metagenomic assembly.</title>
        <authorList>
            <person name="Llorens-Mares T."/>
            <person name="Liu Z."/>
            <person name="Allen L.Z."/>
            <person name="Rusch D.B."/>
            <person name="Craig M.T."/>
            <person name="Dupont C.L."/>
            <person name="Bryant D.A."/>
            <person name="Casamayor E.O."/>
        </authorList>
    </citation>
    <scope>NUCLEOTIDE SEQUENCE [LARGE SCALE GENOMIC DNA]</scope>
    <source>
        <strain evidence="8">CIII</strain>
    </source>
</reference>
<evidence type="ECO:0000256" key="6">
    <source>
        <dbReference type="HAMAP-Rule" id="MF_01161"/>
    </source>
</evidence>
<keyword evidence="6" id="KW-0963">Cytoplasm</keyword>
<keyword evidence="3 6" id="KW-0547">Nucleotide-binding</keyword>
<dbReference type="CDD" id="cd01992">
    <property type="entry name" value="TilS_N"/>
    <property type="match status" value="1"/>
</dbReference>
<dbReference type="InterPro" id="IPR012795">
    <property type="entry name" value="tRNA_Ile_lys_synt_N"/>
</dbReference>
<dbReference type="NCBIfam" id="TIGR02432">
    <property type="entry name" value="lysidine_TilS_N"/>
    <property type="match status" value="1"/>
</dbReference>
<dbReference type="HAMAP" id="MF_01161">
    <property type="entry name" value="tRNA_Ile_lys_synt"/>
    <property type="match status" value="1"/>
</dbReference>
<dbReference type="GO" id="GO:0006400">
    <property type="term" value="P:tRNA modification"/>
    <property type="evidence" value="ECO:0007669"/>
    <property type="project" value="UniProtKB-UniRule"/>
</dbReference>
<comment type="catalytic activity">
    <reaction evidence="5 6">
        <text>cytidine(34) in tRNA(Ile2) + L-lysine + ATP = lysidine(34) in tRNA(Ile2) + AMP + diphosphate + H(+)</text>
        <dbReference type="Rhea" id="RHEA:43744"/>
        <dbReference type="Rhea" id="RHEA-COMP:10625"/>
        <dbReference type="Rhea" id="RHEA-COMP:10670"/>
        <dbReference type="ChEBI" id="CHEBI:15378"/>
        <dbReference type="ChEBI" id="CHEBI:30616"/>
        <dbReference type="ChEBI" id="CHEBI:32551"/>
        <dbReference type="ChEBI" id="CHEBI:33019"/>
        <dbReference type="ChEBI" id="CHEBI:82748"/>
        <dbReference type="ChEBI" id="CHEBI:83665"/>
        <dbReference type="ChEBI" id="CHEBI:456215"/>
        <dbReference type="EC" id="6.3.4.19"/>
    </reaction>
</comment>
<dbReference type="EMBL" id="LVWG01000032">
    <property type="protein sequence ID" value="KZK74083.1"/>
    <property type="molecule type" value="Genomic_DNA"/>
</dbReference>
<gene>
    <name evidence="6" type="primary">tilS</name>
    <name evidence="8" type="ORF">A3K90_07650</name>
</gene>
<comment type="caution">
    <text evidence="8">The sequence shown here is derived from an EMBL/GenBank/DDBJ whole genome shotgun (WGS) entry which is preliminary data.</text>
</comment>
<evidence type="ECO:0000313" key="8">
    <source>
        <dbReference type="EMBL" id="KZK74083.1"/>
    </source>
</evidence>
<keyword evidence="1 6" id="KW-0436">Ligase</keyword>
<name>A0A165LIF1_PELLU</name>
<comment type="function">
    <text evidence="6">Ligates lysine onto the cytidine present at position 34 of the AUA codon-specific tRNA(Ile) that contains the anticodon CAU, in an ATP-dependent manner. Cytidine is converted to lysidine, thus changing the amino acid specificity of the tRNA from methionine to isoleucine.</text>
</comment>
<dbReference type="GO" id="GO:0032267">
    <property type="term" value="F:tRNA(Ile)-lysidine synthase activity"/>
    <property type="evidence" value="ECO:0007669"/>
    <property type="project" value="UniProtKB-EC"/>
</dbReference>
<evidence type="ECO:0000256" key="2">
    <source>
        <dbReference type="ARBA" id="ARBA00022694"/>
    </source>
</evidence>
<feature type="domain" description="tRNA(Ile)-lysidine/2-thiocytidine synthase N-terminal" evidence="7">
    <location>
        <begin position="30"/>
        <end position="209"/>
    </location>
</feature>
<evidence type="ECO:0000259" key="7">
    <source>
        <dbReference type="Pfam" id="PF01171"/>
    </source>
</evidence>
<dbReference type="GO" id="GO:0005524">
    <property type="term" value="F:ATP binding"/>
    <property type="evidence" value="ECO:0007669"/>
    <property type="project" value="UniProtKB-UniRule"/>
</dbReference>
<feature type="binding site" evidence="6">
    <location>
        <begin position="35"/>
        <end position="40"/>
    </location>
    <ligand>
        <name>ATP</name>
        <dbReference type="ChEBI" id="CHEBI:30616"/>
    </ligand>
</feature>
<dbReference type="AlphaFoldDB" id="A0A165LIF1"/>
<comment type="subcellular location">
    <subcellularLocation>
        <location evidence="6">Cytoplasm</location>
    </subcellularLocation>
</comment>
<dbReference type="SUPFAM" id="SSF52402">
    <property type="entry name" value="Adenine nucleotide alpha hydrolases-like"/>
    <property type="match status" value="1"/>
</dbReference>
<dbReference type="InterPro" id="IPR011063">
    <property type="entry name" value="TilS/TtcA_N"/>
</dbReference>
<dbReference type="InterPro" id="IPR014729">
    <property type="entry name" value="Rossmann-like_a/b/a_fold"/>
</dbReference>
<keyword evidence="2 6" id="KW-0819">tRNA processing</keyword>
<proteinExistence type="inferred from homology"/>
<evidence type="ECO:0000313" key="9">
    <source>
        <dbReference type="Proteomes" id="UP000076481"/>
    </source>
</evidence>
<comment type="similarity">
    <text evidence="6">Belongs to the tRNA(Ile)-lysidine synthase family.</text>
</comment>
<dbReference type="Gene3D" id="3.40.50.620">
    <property type="entry name" value="HUPs"/>
    <property type="match status" value="1"/>
</dbReference>
<dbReference type="PANTHER" id="PTHR43033:SF1">
    <property type="entry name" value="TRNA(ILE)-LYSIDINE SYNTHASE-RELATED"/>
    <property type="match status" value="1"/>
</dbReference>
<evidence type="ECO:0000256" key="4">
    <source>
        <dbReference type="ARBA" id="ARBA00022840"/>
    </source>
</evidence>
<dbReference type="InterPro" id="IPR012094">
    <property type="entry name" value="tRNA_Ile_lys_synt"/>
</dbReference>
<keyword evidence="4 6" id="KW-0067">ATP-binding</keyword>
<organism evidence="8 9">
    <name type="scientific">Pelodictyon luteolum</name>
    <dbReference type="NCBI Taxonomy" id="1100"/>
    <lineage>
        <taxon>Bacteria</taxon>
        <taxon>Pseudomonadati</taxon>
        <taxon>Chlorobiota</taxon>
        <taxon>Chlorobiia</taxon>
        <taxon>Chlorobiales</taxon>
        <taxon>Chlorobiaceae</taxon>
        <taxon>Chlorobium/Pelodictyon group</taxon>
        <taxon>Pelodictyon</taxon>
    </lineage>
</organism>
<dbReference type="EC" id="6.3.4.19" evidence="6"/>